<name>A0ABP9DU87_9GAMM</name>
<sequence>MTTSEPAATAKTRVLGALALELTPGSEVARDALSQREAGALAALVARDLATHDADAARLQLATVAAHYDPVELLRPGWPLHEALRQLAARAPGGRQGDDGRIVAFGTHEGRMPGTLSPAPEFAGGPLRLVPFVLDGDAATVARVATAFESALMERGMAAADTALAMQEAFGLRIEHARYLTLHDLCAMTALQYEHAGLAPLWPILETALLAPGREAWLDAPPEPLLRYVDGEARIALFPVDRWRRRYAGDSDGDAATLERSHARFEARQRQFASVLQAHAVPVTFAHCSGDASQDL</sequence>
<organism evidence="1 2">
    <name type="scientific">Luteimonas vadosa</name>
    <dbReference type="NCBI Taxonomy" id="1165507"/>
    <lineage>
        <taxon>Bacteria</taxon>
        <taxon>Pseudomonadati</taxon>
        <taxon>Pseudomonadota</taxon>
        <taxon>Gammaproteobacteria</taxon>
        <taxon>Lysobacterales</taxon>
        <taxon>Lysobacteraceae</taxon>
        <taxon>Luteimonas</taxon>
    </lineage>
</organism>
<reference evidence="2" key="1">
    <citation type="journal article" date="2019" name="Int. J. Syst. Evol. Microbiol.">
        <title>The Global Catalogue of Microorganisms (GCM) 10K type strain sequencing project: providing services to taxonomists for standard genome sequencing and annotation.</title>
        <authorList>
            <consortium name="The Broad Institute Genomics Platform"/>
            <consortium name="The Broad Institute Genome Sequencing Center for Infectious Disease"/>
            <person name="Wu L."/>
            <person name="Ma J."/>
        </authorList>
    </citation>
    <scope>NUCLEOTIDE SEQUENCE [LARGE SCALE GENOMIC DNA]</scope>
    <source>
        <strain evidence="2">JCM 18392</strain>
    </source>
</reference>
<dbReference type="Proteomes" id="UP001501323">
    <property type="component" value="Unassembled WGS sequence"/>
</dbReference>
<evidence type="ECO:0000313" key="1">
    <source>
        <dbReference type="EMBL" id="GAA4857527.1"/>
    </source>
</evidence>
<dbReference type="EMBL" id="BAABJY010000001">
    <property type="protein sequence ID" value="GAA4857527.1"/>
    <property type="molecule type" value="Genomic_DNA"/>
</dbReference>
<comment type="caution">
    <text evidence="1">The sequence shown here is derived from an EMBL/GenBank/DDBJ whole genome shotgun (WGS) entry which is preliminary data.</text>
</comment>
<accession>A0ABP9DU87</accession>
<dbReference type="RefSeq" id="WP_345294065.1">
    <property type="nucleotide sequence ID" value="NZ_BAABJY010000001.1"/>
</dbReference>
<evidence type="ECO:0000313" key="2">
    <source>
        <dbReference type="Proteomes" id="UP001501323"/>
    </source>
</evidence>
<gene>
    <name evidence="1" type="ORF">GCM10023332_06610</name>
</gene>
<protein>
    <submittedName>
        <fullName evidence="1">Uncharacterized protein</fullName>
    </submittedName>
</protein>
<proteinExistence type="predicted"/>
<keyword evidence="2" id="KW-1185">Reference proteome</keyword>